<evidence type="ECO:0000256" key="5">
    <source>
        <dbReference type="ARBA" id="ARBA00022741"/>
    </source>
</evidence>
<evidence type="ECO:0000256" key="11">
    <source>
        <dbReference type="ARBA" id="ARBA00072141"/>
    </source>
</evidence>
<dbReference type="GO" id="GO:0005737">
    <property type="term" value="C:cytoplasm"/>
    <property type="evidence" value="ECO:0007669"/>
    <property type="project" value="TreeGrafter"/>
</dbReference>
<keyword evidence="4" id="KW-0479">Metal-binding</keyword>
<dbReference type="GO" id="GO:0006412">
    <property type="term" value="P:translation"/>
    <property type="evidence" value="ECO:0007669"/>
    <property type="project" value="UniProtKB-KW"/>
</dbReference>
<feature type="domain" description="ATP-grasp" evidence="13">
    <location>
        <begin position="267"/>
        <end position="450"/>
    </location>
</feature>
<keyword evidence="5 12" id="KW-0547">Nucleotide-binding</keyword>
<protein>
    <recommendedName>
        <fullName evidence="11">Probable alpha-L-glutamate ligase</fullName>
    </recommendedName>
</protein>
<dbReference type="InterPro" id="IPR013651">
    <property type="entry name" value="ATP-grasp_RimK-type"/>
</dbReference>
<organism evidence="14 15">
    <name type="scientific">Flavobacterium pallidum</name>
    <dbReference type="NCBI Taxonomy" id="2172098"/>
    <lineage>
        <taxon>Bacteria</taxon>
        <taxon>Pseudomonadati</taxon>
        <taxon>Bacteroidota</taxon>
        <taxon>Flavobacteriia</taxon>
        <taxon>Flavobacteriales</taxon>
        <taxon>Flavobacteriaceae</taxon>
        <taxon>Flavobacterium</taxon>
    </lineage>
</organism>
<evidence type="ECO:0000256" key="10">
    <source>
        <dbReference type="ARBA" id="ARBA00061239"/>
    </source>
</evidence>
<keyword evidence="6 12" id="KW-0067">ATP-binding</keyword>
<keyword evidence="14" id="KW-0687">Ribonucleoprotein</keyword>
<dbReference type="EMBL" id="CP029187">
    <property type="protein sequence ID" value="AWI26405.1"/>
    <property type="molecule type" value="Genomic_DNA"/>
</dbReference>
<evidence type="ECO:0000256" key="1">
    <source>
        <dbReference type="ARBA" id="ARBA00001936"/>
    </source>
</evidence>
<keyword evidence="3 14" id="KW-0436">Ligase</keyword>
<name>A0A2S1SJ31_9FLAO</name>
<evidence type="ECO:0000256" key="6">
    <source>
        <dbReference type="ARBA" id="ARBA00022840"/>
    </source>
</evidence>
<proteinExistence type="inferred from homology"/>
<dbReference type="GO" id="GO:0018169">
    <property type="term" value="F:ribosomal S6-glutamic acid ligase activity"/>
    <property type="evidence" value="ECO:0007669"/>
    <property type="project" value="TreeGrafter"/>
</dbReference>
<evidence type="ECO:0000256" key="4">
    <source>
        <dbReference type="ARBA" id="ARBA00022723"/>
    </source>
</evidence>
<dbReference type="FunFam" id="3.30.1490.20:FF:000005">
    <property type="entry name" value="Probable alpha-L-glutamate ligase 1"/>
    <property type="match status" value="1"/>
</dbReference>
<dbReference type="NCBIfam" id="TIGR00768">
    <property type="entry name" value="rimK_fam"/>
    <property type="match status" value="1"/>
</dbReference>
<dbReference type="AlphaFoldDB" id="A0A2S1SJ31"/>
<evidence type="ECO:0000256" key="9">
    <source>
        <dbReference type="ARBA" id="ARBA00023211"/>
    </source>
</evidence>
<accession>A0A2S1SJ31</accession>
<comment type="cofactor">
    <cofactor evidence="1">
        <name>Mn(2+)</name>
        <dbReference type="ChEBI" id="CHEBI:29035"/>
    </cofactor>
</comment>
<keyword evidence="7" id="KW-0460">Magnesium</keyword>
<dbReference type="InterPro" id="IPR013815">
    <property type="entry name" value="ATP_grasp_subdomain_1"/>
</dbReference>
<reference evidence="14 15" key="1">
    <citation type="submission" date="2018-05" db="EMBL/GenBank/DDBJ databases">
        <title>Genome sequencing of Flavobacterium sp. HYN0049.</title>
        <authorList>
            <person name="Yi H."/>
            <person name="Baek C."/>
        </authorList>
    </citation>
    <scope>NUCLEOTIDE SEQUENCE [LARGE SCALE GENOMIC DNA]</scope>
    <source>
        <strain evidence="14 15">HYN0049</strain>
    </source>
</reference>
<keyword evidence="15" id="KW-1185">Reference proteome</keyword>
<dbReference type="InterPro" id="IPR011761">
    <property type="entry name" value="ATP-grasp"/>
</dbReference>
<dbReference type="InterPro" id="IPR041107">
    <property type="entry name" value="Rimk_N"/>
</dbReference>
<dbReference type="InterPro" id="IPR021109">
    <property type="entry name" value="Peptidase_aspartic_dom_sf"/>
</dbReference>
<evidence type="ECO:0000256" key="7">
    <source>
        <dbReference type="ARBA" id="ARBA00022842"/>
    </source>
</evidence>
<sequence length="468" mass="51282">MLQEKVIVGSEEWCSFPTLGIPTIKARVDSGAKTSALHAINIAPFIKNGENWVKFDVNPIQNNVKTVIHCESKLIDKRVVKSSSGFREQRYVIGSDLEIGGKIWQIEITLTNRDSMGFRMLLGREAMSGRILVDPEETYLLGEPTSDSLREIYKAAVTRQGGLRIGVLASNPELYSNKRIMEAGEMRGHEMHFLNIKECYMKLDATTPEIHYRGGRVLDDFDAVIPRIRPSITFYGCALTRQFEALKVFCLNSAAAITQSRDKLFSLQLLLNHGVDIPTTGFANSPLDTNDLIKMVGGPPIIVKLLEGTQGKGVVLAETKKAAESVINAFKSLNANILVQEFIKEANGKDIRCFVIDGKVVAAIQREALPGEFRANIHLGGTASVIKITAEEKKIAIKAAKAMDLKVAGVDIIRSSKGPLLLEVNSSPGLEGIEGATNKDIAGEMILAIEAHFKNKPVKKKMPNESLS</sequence>
<comment type="similarity">
    <text evidence="10">In the C-terminal section; belongs to the RimK family.</text>
</comment>
<comment type="cofactor">
    <cofactor evidence="2">
        <name>Mg(2+)</name>
        <dbReference type="ChEBI" id="CHEBI:18420"/>
    </cofactor>
</comment>
<dbReference type="Gene3D" id="2.40.70.10">
    <property type="entry name" value="Acid Proteases"/>
    <property type="match status" value="1"/>
</dbReference>
<evidence type="ECO:0000313" key="15">
    <source>
        <dbReference type="Proteomes" id="UP000244937"/>
    </source>
</evidence>
<dbReference type="RefSeq" id="WP_108904183.1">
    <property type="nucleotide sequence ID" value="NZ_CP029187.1"/>
</dbReference>
<dbReference type="NCBIfam" id="NF007764">
    <property type="entry name" value="PRK10446.1"/>
    <property type="match status" value="1"/>
</dbReference>
<evidence type="ECO:0000256" key="12">
    <source>
        <dbReference type="PROSITE-ProRule" id="PRU00409"/>
    </source>
</evidence>
<dbReference type="SUPFAM" id="SSF50630">
    <property type="entry name" value="Acid proteases"/>
    <property type="match status" value="1"/>
</dbReference>
<dbReference type="Pfam" id="PF18030">
    <property type="entry name" value="Rimk_N"/>
    <property type="match status" value="1"/>
</dbReference>
<dbReference type="PANTHER" id="PTHR21621:SF7">
    <property type="entry name" value="RIBOSOMAL PROTEIN BS6--L-GLUTAMATE LIGASE"/>
    <property type="match status" value="1"/>
</dbReference>
<keyword evidence="9" id="KW-0464">Manganese</keyword>
<dbReference type="Gene3D" id="3.30.470.20">
    <property type="entry name" value="ATP-grasp fold, B domain"/>
    <property type="match status" value="1"/>
</dbReference>
<dbReference type="GO" id="GO:0005524">
    <property type="term" value="F:ATP binding"/>
    <property type="evidence" value="ECO:0007669"/>
    <property type="project" value="UniProtKB-UniRule"/>
</dbReference>
<dbReference type="PROSITE" id="PS50975">
    <property type="entry name" value="ATP_GRASP"/>
    <property type="match status" value="1"/>
</dbReference>
<dbReference type="SUPFAM" id="SSF56059">
    <property type="entry name" value="Glutathione synthetase ATP-binding domain-like"/>
    <property type="match status" value="1"/>
</dbReference>
<evidence type="ECO:0000259" key="13">
    <source>
        <dbReference type="PROSITE" id="PS50975"/>
    </source>
</evidence>
<keyword evidence="8" id="KW-0648">Protein biosynthesis</keyword>
<evidence type="ECO:0000313" key="14">
    <source>
        <dbReference type="EMBL" id="AWI26405.1"/>
    </source>
</evidence>
<gene>
    <name evidence="14" type="ORF">HYN49_11100</name>
</gene>
<dbReference type="PANTHER" id="PTHR21621">
    <property type="entry name" value="RIBOSOMAL PROTEIN S6 MODIFICATION PROTEIN"/>
    <property type="match status" value="1"/>
</dbReference>
<dbReference type="InterPro" id="IPR008503">
    <property type="entry name" value="Asp_endopeptidase"/>
</dbReference>
<dbReference type="KEGG" id="fpal:HYN49_11100"/>
<dbReference type="GO" id="GO:0009432">
    <property type="term" value="P:SOS response"/>
    <property type="evidence" value="ECO:0007669"/>
    <property type="project" value="TreeGrafter"/>
</dbReference>
<dbReference type="HAMAP" id="MF_01552">
    <property type="entry name" value="RimK"/>
    <property type="match status" value="1"/>
</dbReference>
<dbReference type="Gene3D" id="3.30.1490.20">
    <property type="entry name" value="ATP-grasp fold, A domain"/>
    <property type="match status" value="1"/>
</dbReference>
<evidence type="ECO:0000256" key="3">
    <source>
        <dbReference type="ARBA" id="ARBA00022598"/>
    </source>
</evidence>
<dbReference type="GO" id="GO:0046872">
    <property type="term" value="F:metal ion binding"/>
    <property type="evidence" value="ECO:0007669"/>
    <property type="project" value="UniProtKB-KW"/>
</dbReference>
<dbReference type="Gene3D" id="3.40.50.20">
    <property type="match status" value="1"/>
</dbReference>
<dbReference type="InterPro" id="IPR023533">
    <property type="entry name" value="RimK"/>
</dbReference>
<dbReference type="Pfam" id="PF08443">
    <property type="entry name" value="RimK"/>
    <property type="match status" value="1"/>
</dbReference>
<dbReference type="InterPro" id="IPR004666">
    <property type="entry name" value="Rp_bS6_RimK/Lys_biosynth_LsyX"/>
</dbReference>
<dbReference type="Proteomes" id="UP000244937">
    <property type="component" value="Chromosome"/>
</dbReference>
<dbReference type="GO" id="GO:0005840">
    <property type="term" value="C:ribosome"/>
    <property type="evidence" value="ECO:0007669"/>
    <property type="project" value="UniProtKB-KW"/>
</dbReference>
<dbReference type="Pfam" id="PF05618">
    <property type="entry name" value="Zn_protease"/>
    <property type="match status" value="1"/>
</dbReference>
<keyword evidence="14" id="KW-0689">Ribosomal protein</keyword>
<dbReference type="OrthoDB" id="3865600at2"/>
<evidence type="ECO:0000256" key="8">
    <source>
        <dbReference type="ARBA" id="ARBA00022917"/>
    </source>
</evidence>
<evidence type="ECO:0000256" key="2">
    <source>
        <dbReference type="ARBA" id="ARBA00001946"/>
    </source>
</evidence>